<organism evidence="3 4">
    <name type="scientific">Rhodovastum atsumiense</name>
    <dbReference type="NCBI Taxonomy" id="504468"/>
    <lineage>
        <taxon>Bacteria</taxon>
        <taxon>Pseudomonadati</taxon>
        <taxon>Pseudomonadota</taxon>
        <taxon>Alphaproteobacteria</taxon>
        <taxon>Acetobacterales</taxon>
        <taxon>Acetobacteraceae</taxon>
        <taxon>Rhodovastum</taxon>
    </lineage>
</organism>
<proteinExistence type="predicted"/>
<dbReference type="OrthoDB" id="9768004at2"/>
<keyword evidence="4" id="KW-1185">Reference proteome</keyword>
<feature type="chain" id="PRO_5024424387" evidence="1">
    <location>
        <begin position="25"/>
        <end position="525"/>
    </location>
</feature>
<reference evidence="3 4" key="1">
    <citation type="submission" date="2019-09" db="EMBL/GenBank/DDBJ databases">
        <title>Genome sequence of Rhodovastum atsumiense, a diverse member of the Acetobacteraceae family of non-sulfur purple photosynthetic bacteria.</title>
        <authorList>
            <person name="Meyer T."/>
            <person name="Kyndt J."/>
        </authorList>
    </citation>
    <scope>NUCLEOTIDE SEQUENCE [LARGE SCALE GENOMIC DNA]</scope>
    <source>
        <strain evidence="3 4">DSM 21279</strain>
    </source>
</reference>
<dbReference type="Proteomes" id="UP000325255">
    <property type="component" value="Unassembled WGS sequence"/>
</dbReference>
<accession>A0A5M6IWG7</accession>
<dbReference type="InterPro" id="IPR005532">
    <property type="entry name" value="SUMF_dom"/>
</dbReference>
<sequence>MPRCHPALLLGALLCLPLAAPRAAAPPAPTGAPDWNPRPAEGDLIVPLPCEQALVFRRVPAPVADSPLSDRRELLGDEQASLPYSEFVHEAFLAGAFGRGASAHFWLGKYEVTRSQYVAVTSGCEALAALPAEQRRLPQGGVSWAEAIRFTEAATQAALKLRATALPAEGVARAYVRLPTEAEWEFAVRGGGAVTPNEFRQRLPPMDEPVTAYAQLRRVGRRAPPQPVGLLKPDRLGLYDMLGNVAEMVLDPYRLTRGGRAGGRAGGITARGGDIGAAADTIRSSLRVEYPPVQEDGSPTAPATLGLRVALGLPILTDLTADGALRQAWDQETARQDEALSPAADPQALARSLEEAISDPAQRRAVAALRGAVENERANRLQASERAARSAIGAGAVLIRAFRNEHRGVLGHRAYLAETETALRGRTLTAAETDRLQTARRAVEQYTTARDTSFAVLTGLILQQTELPQKLLQAQLAVWNNENSGPVFETLRRFAGLFVAEVATARSGRTVTPEDAYRRLAGDIR</sequence>
<dbReference type="EMBL" id="VWPK01000014">
    <property type="protein sequence ID" value="KAA5612187.1"/>
    <property type="molecule type" value="Genomic_DNA"/>
</dbReference>
<feature type="signal peptide" evidence="1">
    <location>
        <begin position="1"/>
        <end position="24"/>
    </location>
</feature>
<dbReference type="AlphaFoldDB" id="A0A5M6IWG7"/>
<dbReference type="InterPro" id="IPR042095">
    <property type="entry name" value="SUMF_sf"/>
</dbReference>
<dbReference type="PANTHER" id="PTHR23150:SF19">
    <property type="entry name" value="FORMYLGLYCINE-GENERATING ENZYME"/>
    <property type="match status" value="1"/>
</dbReference>
<evidence type="ECO:0000313" key="3">
    <source>
        <dbReference type="EMBL" id="KAA5612187.1"/>
    </source>
</evidence>
<evidence type="ECO:0000256" key="1">
    <source>
        <dbReference type="SAM" id="SignalP"/>
    </source>
</evidence>
<evidence type="ECO:0000259" key="2">
    <source>
        <dbReference type="Pfam" id="PF03781"/>
    </source>
</evidence>
<dbReference type="Pfam" id="PF03781">
    <property type="entry name" value="FGE-sulfatase"/>
    <property type="match status" value="1"/>
</dbReference>
<dbReference type="Gene3D" id="3.90.1580.10">
    <property type="entry name" value="paralog of FGE (formylglycine-generating enzyme)"/>
    <property type="match status" value="1"/>
</dbReference>
<comment type="caution">
    <text evidence="3">The sequence shown here is derived from an EMBL/GenBank/DDBJ whole genome shotgun (WGS) entry which is preliminary data.</text>
</comment>
<dbReference type="InterPro" id="IPR051043">
    <property type="entry name" value="Sulfatase_Mod_Factor_Kinase"/>
</dbReference>
<dbReference type="GO" id="GO:0120147">
    <property type="term" value="F:formylglycine-generating oxidase activity"/>
    <property type="evidence" value="ECO:0007669"/>
    <property type="project" value="TreeGrafter"/>
</dbReference>
<protein>
    <submittedName>
        <fullName evidence="3">Formylglycine-generating enzyme family protein</fullName>
    </submittedName>
</protein>
<dbReference type="InterPro" id="IPR016187">
    <property type="entry name" value="CTDL_fold"/>
</dbReference>
<feature type="domain" description="Sulfatase-modifying factor enzyme-like" evidence="2">
    <location>
        <begin position="103"/>
        <end position="310"/>
    </location>
</feature>
<dbReference type="RefSeq" id="WP_150040795.1">
    <property type="nucleotide sequence ID" value="NZ_OW485601.1"/>
</dbReference>
<keyword evidence="1" id="KW-0732">Signal</keyword>
<dbReference type="PANTHER" id="PTHR23150">
    <property type="entry name" value="SULFATASE MODIFYING FACTOR 1, 2"/>
    <property type="match status" value="1"/>
</dbReference>
<gene>
    <name evidence="3" type="ORF">F1189_11020</name>
</gene>
<dbReference type="SUPFAM" id="SSF56436">
    <property type="entry name" value="C-type lectin-like"/>
    <property type="match status" value="1"/>
</dbReference>
<evidence type="ECO:0000313" key="4">
    <source>
        <dbReference type="Proteomes" id="UP000325255"/>
    </source>
</evidence>
<name>A0A5M6IWG7_9PROT</name>